<evidence type="ECO:0000313" key="4">
    <source>
        <dbReference type="Proteomes" id="UP000318821"/>
    </source>
</evidence>
<organism evidence="3 4">
    <name type="scientific">Leishmania donovani</name>
    <dbReference type="NCBI Taxonomy" id="5661"/>
    <lineage>
        <taxon>Eukaryota</taxon>
        <taxon>Discoba</taxon>
        <taxon>Euglenozoa</taxon>
        <taxon>Kinetoplastea</taxon>
        <taxon>Metakinetoplastina</taxon>
        <taxon>Trypanosomatida</taxon>
        <taxon>Trypanosomatidae</taxon>
        <taxon>Leishmaniinae</taxon>
        <taxon>Leishmania</taxon>
    </lineage>
</organism>
<feature type="compositionally biased region" description="Low complexity" evidence="2">
    <location>
        <begin position="1296"/>
        <end position="1315"/>
    </location>
</feature>
<dbReference type="GO" id="GO:0035253">
    <property type="term" value="C:ciliary rootlet"/>
    <property type="evidence" value="ECO:0007669"/>
    <property type="project" value="TreeGrafter"/>
</dbReference>
<dbReference type="PANTHER" id="PTHR46518:SF2">
    <property type="match status" value="1"/>
</dbReference>
<feature type="region of interest" description="Disordered" evidence="2">
    <location>
        <begin position="1344"/>
        <end position="1385"/>
    </location>
</feature>
<feature type="region of interest" description="Disordered" evidence="2">
    <location>
        <begin position="1296"/>
        <end position="1329"/>
    </location>
</feature>
<feature type="region of interest" description="Disordered" evidence="2">
    <location>
        <begin position="381"/>
        <end position="409"/>
    </location>
</feature>
<keyword evidence="1" id="KW-0175">Coiled coil</keyword>
<dbReference type="GO" id="GO:0097542">
    <property type="term" value="C:ciliary tip"/>
    <property type="evidence" value="ECO:0007669"/>
    <property type="project" value="TreeGrafter"/>
</dbReference>
<feature type="region of interest" description="Disordered" evidence="2">
    <location>
        <begin position="260"/>
        <end position="293"/>
    </location>
</feature>
<proteinExistence type="predicted"/>
<dbReference type="GO" id="GO:0036064">
    <property type="term" value="C:ciliary basal body"/>
    <property type="evidence" value="ECO:0007669"/>
    <property type="project" value="TreeGrafter"/>
</dbReference>
<feature type="region of interest" description="Disordered" evidence="2">
    <location>
        <begin position="2104"/>
        <end position="2158"/>
    </location>
</feature>
<feature type="region of interest" description="Disordered" evidence="2">
    <location>
        <begin position="1200"/>
        <end position="1249"/>
    </location>
</feature>
<dbReference type="VEuPathDB" id="TriTrypDB:LdCL_150010700"/>
<protein>
    <submittedName>
        <fullName evidence="3">Uncharacterized protein</fullName>
    </submittedName>
</protein>
<dbReference type="EMBL" id="RHLD01000037">
    <property type="protein sequence ID" value="TPP53133.1"/>
    <property type="molecule type" value="Genomic_DNA"/>
</dbReference>
<feature type="region of interest" description="Disordered" evidence="2">
    <location>
        <begin position="987"/>
        <end position="1008"/>
    </location>
</feature>
<evidence type="ECO:0000256" key="2">
    <source>
        <dbReference type="SAM" id="MobiDB-lite"/>
    </source>
</evidence>
<feature type="compositionally biased region" description="Polar residues" evidence="2">
    <location>
        <begin position="744"/>
        <end position="763"/>
    </location>
</feature>
<name>A0A504XWU8_LEIDO</name>
<evidence type="ECO:0000256" key="1">
    <source>
        <dbReference type="SAM" id="Coils"/>
    </source>
</evidence>
<dbReference type="VEuPathDB" id="TriTrypDB:LdCL_150010800"/>
<gene>
    <name evidence="3" type="ORF">CGC20_30145</name>
</gene>
<feature type="coiled-coil region" evidence="1">
    <location>
        <begin position="329"/>
        <end position="363"/>
    </location>
</feature>
<dbReference type="Proteomes" id="UP000318821">
    <property type="component" value="Unassembled WGS sequence"/>
</dbReference>
<feature type="region of interest" description="Disordered" evidence="2">
    <location>
        <begin position="736"/>
        <end position="786"/>
    </location>
</feature>
<feature type="coiled-coil region" evidence="1">
    <location>
        <begin position="201"/>
        <end position="257"/>
    </location>
</feature>
<feature type="region of interest" description="Disordered" evidence="2">
    <location>
        <begin position="1922"/>
        <end position="1943"/>
    </location>
</feature>
<feature type="compositionally biased region" description="Basic and acidic residues" evidence="2">
    <location>
        <begin position="1216"/>
        <end position="1232"/>
    </location>
</feature>
<evidence type="ECO:0000313" key="3">
    <source>
        <dbReference type="EMBL" id="TPP53133.1"/>
    </source>
</evidence>
<feature type="region of interest" description="Disordered" evidence="2">
    <location>
        <begin position="1261"/>
        <end position="1282"/>
    </location>
</feature>
<dbReference type="VEuPathDB" id="TriTrypDB:LDHU3_15.0720"/>
<dbReference type="VEuPathDB" id="TriTrypDB:LdBPK_150560.1"/>
<accession>A0A504XWU8</accession>
<feature type="coiled-coil region" evidence="1">
    <location>
        <begin position="24"/>
        <end position="54"/>
    </location>
</feature>
<dbReference type="VEuPathDB" id="TriTrypDB:LDHU3_15.0710"/>
<sequence>MTMNGTATENTAKKRQSVLDVGQRNQLEAMQAEVRRNNEQLTSLRRENKELRMVLQQTIRGQRNISVEDHYAKEEELLHNKMCVLKRSLNAVKGKNAELLKEIERATEENRFIQQEGNGVLEEDSAVAHKIRALENRLDKCLVKHNEVQTIRRTYETLLERLQLEQAGFNTQVSSTEQALQCADKELGDLVALWKDAAKARDAAKAEVSDLKAQLAAERQRQLKDLEERRVFIESKRQQLAKKHEALLLKISQQEERHARTMQRMNSVSGGSARRRGHRSRASSASLLSPADVEQLQKQKTAYLRLRDVTMGTNVADVLARLRERSDHHIQLKTTAAELEASMEQLDNERLALQSEWEEVNHRAGHALVSARVMRAARDMRSGADKESGTLCGAEGKDGEGDSNRNAEGVAGGADAIDYGLLADRRHERRLVLDEFRQHLHQRQGELEEAEEKHNWLSQLLREVDLGVQYLAEKLSISGAQAVDVSATSQQHQKQRSATQTSLTIDLLRNCGAKLQLMLEELSPEELDAVVRTDSGTLTAGAAASGTAATASAAAALTEDYPENEIHDRQELKMMSMATVQREQQKARKQTWAVVLRPVGHTPSLLPSLPAHRPAASALALFVSLLQHFDLAAGAADDVVPEQHQWQQQRHLLRCFALADLLGVSPTVMQQLANAAATPSSSLRHARNTSRSSSHCSTESDPVMQAYQLEQILVAAVLKRLSDRCCDSDQSIQDIGSVDARQPAASSVSTTARQPAQKHQPSSLKAPPWSAALSEPRRACKSPQQPDGGLLLPSVLSSPQGVARVDALHASFLPLLLVALLQRVSEGRGGDTQVTHAAVPKQKAGTNAAVLSLRQQRSCRDALHQLLPLYTHLLLQRQRAACAVVSSVVVALQACPCSRHDDGESTTEEEESRKRIQRLVHQGLCCSEVKQWLHAARLLSDTLARWTLEMAGVWLSVAGMPRQGDTPGAEGRRPSDLWWWEAGMSVSSGAAQPDPDSSTLATSGASKNPQDCAPFTAATTTTAEALALAEVMCAVGEETCNDIWPHEGGHSGEQQQLPPSSCAVVGGRIVAMLRDVMAFFLARHHDSRVFDPLRTLSASEVTATEPRHRYVLLLAERLETAQRHQHRLLAAAERAVHRVLQQQHRQDLSVLWQPPWMIVALCSVTAYQLRTQLHRREQRMAELYTATAATATAAMIASPHMNIDSLPPSGSVAVTDPKRRSSSDEVDRDSRHGRYSSGGAPSTAAAAKPAQLGKWLWSEEDDDDAAAPHEKSQGQWRARSLDEGAGLAAHAAVLSSTAGPATTTSAAAAADTTISMPSPPPPPLAVSSAPSSVHALAPLRYTPRTSSLHHGSRVYGTLPAMHGSGDASAAADEDAGDGERLARGSNDYYAPARSMERLWELPARVPRDWTPALATLMACCVLCLSSTSTTAAASRLAVLLGETLLSRHSAEAELAHNTAATSLSGSAFEPLARPVASPRASLPDFSFSKRHEASAATAAGISVRSSVCSSSATNSIADVSMAVDSTDSGGEFASSVVAVGALAQWHLRGLIRQLCLPVNGRVLPSEQAGRDRLRGRHTKASRTRSAAGSSSLALLSNAVDRTSATPSSAGAVAGGDSWFTRYNQTTRARSRVLDAATRSDRRGADAAASSSLPPAGGVLRRLDPVSLLASCFALMHLLQTQPRFFQKARLGGRTMQELRLGVLEARWGGEPGCAAQMLQRHGSATSIVTVSVNSVSRALVDGTAGGHADPRAGGADASRRRRDAFRFAPAAAATCNFTEALLVVVSYVGCRALAAALVQLAAPALDSAEAVDASFIPCRGSGIAPAVTSSAPPRDLWCDALQAITGLLLEAHRAHRGGTAASRVRAVAAAASRSSVDHHDSTRACSHGILSSASRSVDRASTLASTATATVGVLLPASRASASTSVSPQPSDPRQALGLGSAPTAPSFHASRPVGDGGRGAHAAASPHIAITATHLMPAPLSTEAQFGIGAFFFALVRALLQLHALSSAAATCCLYAVASIIDDVLHDYSNPPPAVLCDVLAIMLMIQPLHQPSATVQEAGAIVPPPQVSDTLTAWEALRLTPFWDGALLGPLEAASRAWACHEERSTAAPSDNGEERRSSDRQRGRPPRSATRLCESPSASHIPSPPQPSRPPWQSLLGHLPCSRDPFSTSWLPAAFRGSSRSSTSWTLLALLAKEDDLLLADPPTATAANTADEIRQLSVSIVASARYTEWMETLCEAWQA</sequence>
<feature type="compositionally biased region" description="Basic and acidic residues" evidence="2">
    <location>
        <begin position="2115"/>
        <end position="2125"/>
    </location>
</feature>
<feature type="compositionally biased region" description="Low complexity" evidence="2">
    <location>
        <begin position="1645"/>
        <end position="1655"/>
    </location>
</feature>
<feature type="region of interest" description="Disordered" evidence="2">
    <location>
        <begin position="1567"/>
        <end position="1588"/>
    </location>
</feature>
<feature type="region of interest" description="Disordered" evidence="2">
    <location>
        <begin position="1633"/>
        <end position="1655"/>
    </location>
</feature>
<feature type="region of interest" description="Disordered" evidence="2">
    <location>
        <begin position="676"/>
        <end position="700"/>
    </location>
</feature>
<reference evidence="4" key="1">
    <citation type="submission" date="2019-02" db="EMBL/GenBank/DDBJ databases">
        <title>FDA dAtabase for Regulatory Grade micrObial Sequences (FDA-ARGOS): Supporting development and validation of Infectious Disease Dx tests.</title>
        <authorList>
            <person name="Duncan R."/>
            <person name="Fisher C."/>
            <person name="Tallon L."/>
            <person name="Sadzewicz L."/>
            <person name="Sengamalay N."/>
            <person name="Ott S."/>
            <person name="Godinez A."/>
            <person name="Nagaraj S."/>
            <person name="Vavikolanu K."/>
            <person name="Vyas G."/>
            <person name="Nadendla S."/>
            <person name="Aluvathingal J."/>
            <person name="Sichtig H."/>
        </authorList>
    </citation>
    <scope>NUCLEOTIDE SEQUENCE [LARGE SCALE GENOMIC DNA]</scope>
    <source>
        <strain evidence="4">FDAARGOS_360</strain>
    </source>
</reference>
<feature type="compositionally biased region" description="Low complexity" evidence="2">
    <location>
        <begin position="690"/>
        <end position="700"/>
    </location>
</feature>
<dbReference type="GO" id="GO:0036158">
    <property type="term" value="P:outer dynein arm assembly"/>
    <property type="evidence" value="ECO:0007669"/>
    <property type="project" value="InterPro"/>
</dbReference>
<feature type="compositionally biased region" description="Low complexity" evidence="2">
    <location>
        <begin position="1237"/>
        <end position="1249"/>
    </location>
</feature>
<dbReference type="GO" id="GO:0003341">
    <property type="term" value="P:cilium movement"/>
    <property type="evidence" value="ECO:0007669"/>
    <property type="project" value="InterPro"/>
</dbReference>
<dbReference type="InterPro" id="IPR033192">
    <property type="entry name" value="ODAD3"/>
</dbReference>
<comment type="caution">
    <text evidence="3">The sequence shown here is derived from an EMBL/GenBank/DDBJ whole genome shotgun (WGS) entry which is preliminary data.</text>
</comment>
<feature type="compositionally biased region" description="Basic residues" evidence="2">
    <location>
        <begin position="1573"/>
        <end position="1582"/>
    </location>
</feature>
<feature type="compositionally biased region" description="Basic and acidic residues" evidence="2">
    <location>
        <begin position="395"/>
        <end position="405"/>
    </location>
</feature>
<dbReference type="VEuPathDB" id="TriTrypDB:LdBPK_150570.1"/>
<feature type="coiled-coil region" evidence="1">
    <location>
        <begin position="89"/>
        <end position="116"/>
    </location>
</feature>
<dbReference type="PANTHER" id="PTHR46518">
    <property type="entry name" value="COILED-COIL DOMAIN-CONTAINING PROTEIN 151"/>
    <property type="match status" value="1"/>
</dbReference>